<dbReference type="Gene3D" id="2.40.50.100">
    <property type="match status" value="1"/>
</dbReference>
<dbReference type="InterPro" id="IPR011053">
    <property type="entry name" value="Single_hybrid_motif"/>
</dbReference>
<dbReference type="PROSITE" id="PS51826">
    <property type="entry name" value="PSBD"/>
    <property type="match status" value="1"/>
</dbReference>
<sequence>MTEKIEALTMPKWGIEMEEGKITEWIIDEGKSFKRGEVLLVIETDKISNEVEAEFDGLFRKKVVEADGTYPVGALLGVFAEESIADDEIEKFVNDFVPPETSFKPESASSSSQPEEKKTEPKKESAAKKDLPSSPPENVNISPKAWEVAVELEIDVESITPTGRRGRISVQDVEQVADPAKLAAYKGEEEASSIPQSDNPSELIPHTSMRKVIAERTTASKNTAPHFYLTVDLDAKKLSEKREKLNQGKNKEEKVSVNDLIIKCVATALTKHPEVNVNWSDDGILQFKNADISIAVATDAGLITPIVKKANEKSVDEISSDTKRLSELAHSNKLMPEDYQGGTFSISNLGMLGIKSFTAVINPPQCGILAVGKLENDIISVTMSCDHRAIDGAVGARFL</sequence>
<dbReference type="Gene3D" id="4.10.320.10">
    <property type="entry name" value="E3-binding domain"/>
    <property type="match status" value="1"/>
</dbReference>
<dbReference type="GO" id="GO:0016746">
    <property type="term" value="F:acyltransferase activity"/>
    <property type="evidence" value="ECO:0007669"/>
    <property type="project" value="InterPro"/>
</dbReference>
<feature type="compositionally biased region" description="Low complexity" evidence="3">
    <location>
        <begin position="102"/>
        <end position="113"/>
    </location>
</feature>
<dbReference type="InterPro" id="IPR007110">
    <property type="entry name" value="Ig-like_dom"/>
</dbReference>
<dbReference type="EMBL" id="UINC01008590">
    <property type="protein sequence ID" value="SVA38634.1"/>
    <property type="molecule type" value="Genomic_DNA"/>
</dbReference>
<evidence type="ECO:0000313" key="7">
    <source>
        <dbReference type="EMBL" id="SVA38634.1"/>
    </source>
</evidence>
<protein>
    <recommendedName>
        <fullName evidence="8">Dihydrolipoamide acetyltransferase component of pyruvate dehydrogenase complex</fullName>
    </recommendedName>
</protein>
<dbReference type="InterPro" id="IPR001078">
    <property type="entry name" value="2-oxoacid_DH_actylTfrase"/>
</dbReference>
<dbReference type="Pfam" id="PF02817">
    <property type="entry name" value="E3_binding"/>
    <property type="match status" value="1"/>
</dbReference>
<keyword evidence="2" id="KW-0450">Lipoyl</keyword>
<evidence type="ECO:0000259" key="5">
    <source>
        <dbReference type="PROSITE" id="PS50968"/>
    </source>
</evidence>
<comment type="similarity">
    <text evidence="1">Belongs to the 2-oxoacid dehydrogenase family.</text>
</comment>
<evidence type="ECO:0000256" key="2">
    <source>
        <dbReference type="ARBA" id="ARBA00022823"/>
    </source>
</evidence>
<dbReference type="InterPro" id="IPR000089">
    <property type="entry name" value="Biotin_lipoyl"/>
</dbReference>
<dbReference type="InterPro" id="IPR045257">
    <property type="entry name" value="E2/Pdx1"/>
</dbReference>
<dbReference type="SUPFAM" id="SSF52777">
    <property type="entry name" value="CoA-dependent acyltransferases"/>
    <property type="match status" value="1"/>
</dbReference>
<gene>
    <name evidence="7" type="ORF">METZ01_LOCUS91488</name>
</gene>
<evidence type="ECO:0000256" key="1">
    <source>
        <dbReference type="ARBA" id="ARBA00007317"/>
    </source>
</evidence>
<dbReference type="InterPro" id="IPR023213">
    <property type="entry name" value="CAT-like_dom_sf"/>
</dbReference>
<dbReference type="GO" id="GO:0006086">
    <property type="term" value="P:pyruvate decarboxylation to acetyl-CoA"/>
    <property type="evidence" value="ECO:0007669"/>
    <property type="project" value="InterPro"/>
</dbReference>
<organism evidence="7">
    <name type="scientific">marine metagenome</name>
    <dbReference type="NCBI Taxonomy" id="408172"/>
    <lineage>
        <taxon>unclassified sequences</taxon>
        <taxon>metagenomes</taxon>
        <taxon>ecological metagenomes</taxon>
    </lineage>
</organism>
<dbReference type="GO" id="GO:0045254">
    <property type="term" value="C:pyruvate dehydrogenase complex"/>
    <property type="evidence" value="ECO:0007669"/>
    <property type="project" value="InterPro"/>
</dbReference>
<evidence type="ECO:0008006" key="8">
    <source>
        <dbReference type="Google" id="ProtNLM"/>
    </source>
</evidence>
<dbReference type="SUPFAM" id="SSF47005">
    <property type="entry name" value="Peripheral subunit-binding domain of 2-oxo acid dehydrogenase complex"/>
    <property type="match status" value="1"/>
</dbReference>
<dbReference type="SUPFAM" id="SSF51230">
    <property type="entry name" value="Single hybrid motif"/>
    <property type="match status" value="1"/>
</dbReference>
<dbReference type="AlphaFoldDB" id="A0A381VEN3"/>
<dbReference type="CDD" id="cd06849">
    <property type="entry name" value="lipoyl_domain"/>
    <property type="match status" value="1"/>
</dbReference>
<feature type="non-terminal residue" evidence="7">
    <location>
        <position position="399"/>
    </location>
</feature>
<evidence type="ECO:0000256" key="3">
    <source>
        <dbReference type="SAM" id="MobiDB-lite"/>
    </source>
</evidence>
<dbReference type="PANTHER" id="PTHR23151:SF90">
    <property type="entry name" value="DIHYDROLIPOYLLYSINE-RESIDUE ACETYLTRANSFERASE COMPONENT OF PYRUVATE DEHYDROGENASE COMPLEX, MITOCHONDRIAL-RELATED"/>
    <property type="match status" value="1"/>
</dbReference>
<dbReference type="InterPro" id="IPR004167">
    <property type="entry name" value="PSBD"/>
</dbReference>
<feature type="region of interest" description="Disordered" evidence="3">
    <location>
        <begin position="100"/>
        <end position="142"/>
    </location>
</feature>
<proteinExistence type="inferred from homology"/>
<dbReference type="InterPro" id="IPR036625">
    <property type="entry name" value="E3-bd_dom_sf"/>
</dbReference>
<dbReference type="Pfam" id="PF00198">
    <property type="entry name" value="2-oxoacid_dh"/>
    <property type="match status" value="1"/>
</dbReference>
<evidence type="ECO:0000259" key="6">
    <source>
        <dbReference type="PROSITE" id="PS51826"/>
    </source>
</evidence>
<name>A0A381VEN3_9ZZZZ</name>
<dbReference type="PROSITE" id="PS50968">
    <property type="entry name" value="BIOTINYL_LIPOYL"/>
    <property type="match status" value="1"/>
</dbReference>
<feature type="domain" description="Ig-like" evidence="4">
    <location>
        <begin position="225"/>
        <end position="283"/>
    </location>
</feature>
<feature type="compositionally biased region" description="Basic and acidic residues" evidence="3">
    <location>
        <begin position="114"/>
        <end position="131"/>
    </location>
</feature>
<reference evidence="7" key="1">
    <citation type="submission" date="2018-05" db="EMBL/GenBank/DDBJ databases">
        <authorList>
            <person name="Lanie J.A."/>
            <person name="Ng W.-L."/>
            <person name="Kazmierczak K.M."/>
            <person name="Andrzejewski T.M."/>
            <person name="Davidsen T.M."/>
            <person name="Wayne K.J."/>
            <person name="Tettelin H."/>
            <person name="Glass J.I."/>
            <person name="Rusch D."/>
            <person name="Podicherti R."/>
            <person name="Tsui H.-C.T."/>
            <person name="Winkler M.E."/>
        </authorList>
    </citation>
    <scope>NUCLEOTIDE SEQUENCE</scope>
</reference>
<dbReference type="PANTHER" id="PTHR23151">
    <property type="entry name" value="DIHYDROLIPOAMIDE ACETYL/SUCCINYL-TRANSFERASE-RELATED"/>
    <property type="match status" value="1"/>
</dbReference>
<accession>A0A381VEN3</accession>
<dbReference type="PROSITE" id="PS50835">
    <property type="entry name" value="IG_LIKE"/>
    <property type="match status" value="1"/>
</dbReference>
<feature type="domain" description="Lipoyl-binding" evidence="5">
    <location>
        <begin position="5"/>
        <end position="80"/>
    </location>
</feature>
<dbReference type="Pfam" id="PF00364">
    <property type="entry name" value="Biotin_lipoyl"/>
    <property type="match status" value="1"/>
</dbReference>
<evidence type="ECO:0000259" key="4">
    <source>
        <dbReference type="PROSITE" id="PS50835"/>
    </source>
</evidence>
<feature type="domain" description="Peripheral subunit-binding (PSBD)" evidence="6">
    <location>
        <begin position="140"/>
        <end position="177"/>
    </location>
</feature>
<dbReference type="Gene3D" id="3.30.559.10">
    <property type="entry name" value="Chloramphenicol acetyltransferase-like domain"/>
    <property type="match status" value="1"/>
</dbReference>